<feature type="transmembrane region" description="Helical" evidence="1">
    <location>
        <begin position="37"/>
        <end position="59"/>
    </location>
</feature>
<evidence type="ECO:0000313" key="2">
    <source>
        <dbReference type="EMBL" id="MDQ0323538.1"/>
    </source>
</evidence>
<dbReference type="RefSeq" id="WP_307236134.1">
    <property type="nucleotide sequence ID" value="NZ_JAUSVF010000003.1"/>
</dbReference>
<accession>A0ABU0BZ44</accession>
<evidence type="ECO:0000256" key="1">
    <source>
        <dbReference type="SAM" id="Phobius"/>
    </source>
</evidence>
<name>A0ABU0BZ44_9HYPH</name>
<keyword evidence="1" id="KW-0472">Membrane</keyword>
<evidence type="ECO:0000313" key="3">
    <source>
        <dbReference type="Proteomes" id="UP001230207"/>
    </source>
</evidence>
<keyword evidence="1" id="KW-0812">Transmembrane</keyword>
<proteinExistence type="predicted"/>
<keyword evidence="3" id="KW-1185">Reference proteome</keyword>
<gene>
    <name evidence="2" type="ORF">QO002_005744</name>
</gene>
<reference evidence="2 3" key="1">
    <citation type="submission" date="2023-07" db="EMBL/GenBank/DDBJ databases">
        <title>Genomic Encyclopedia of Type Strains, Phase IV (KMG-IV): sequencing the most valuable type-strain genomes for metagenomic binning, comparative biology and taxonomic classification.</title>
        <authorList>
            <person name="Goeker M."/>
        </authorList>
    </citation>
    <scope>NUCLEOTIDE SEQUENCE [LARGE SCALE GENOMIC DNA]</scope>
    <source>
        <strain evidence="2 3">DSM 1112</strain>
    </source>
</reference>
<sequence length="80" mass="8901">MLIAVAAYFVMALIFVAFLYMDRQALPRPGWTPSRVLAMLLAVVWPGILLVLLTTHFVMKANKVQDNATIPEWAKGVQGD</sequence>
<protein>
    <submittedName>
        <fullName evidence="2">Small-conductance mechanosensitive channel</fullName>
    </submittedName>
</protein>
<keyword evidence="1" id="KW-1133">Transmembrane helix</keyword>
<dbReference type="Proteomes" id="UP001230207">
    <property type="component" value="Unassembled WGS sequence"/>
</dbReference>
<organism evidence="2 3">
    <name type="scientific">Pararhizobium capsulatum DSM 1112</name>
    <dbReference type="NCBI Taxonomy" id="1121113"/>
    <lineage>
        <taxon>Bacteria</taxon>
        <taxon>Pseudomonadati</taxon>
        <taxon>Pseudomonadota</taxon>
        <taxon>Alphaproteobacteria</taxon>
        <taxon>Hyphomicrobiales</taxon>
        <taxon>Rhizobiaceae</taxon>
        <taxon>Rhizobium/Agrobacterium group</taxon>
        <taxon>Pararhizobium</taxon>
    </lineage>
</organism>
<dbReference type="EMBL" id="JAUSVF010000003">
    <property type="protein sequence ID" value="MDQ0323538.1"/>
    <property type="molecule type" value="Genomic_DNA"/>
</dbReference>
<comment type="caution">
    <text evidence="2">The sequence shown here is derived from an EMBL/GenBank/DDBJ whole genome shotgun (WGS) entry which is preliminary data.</text>
</comment>